<reference evidence="3 4" key="1">
    <citation type="journal article" date="2019" name="G3 (Bethesda)">
        <title>Sequencing of a Wild Apple (Malus baccata) Genome Unravels the Differences Between Cultivated and Wild Apple Species Regarding Disease Resistance and Cold Tolerance.</title>
        <authorList>
            <person name="Chen X."/>
        </authorList>
    </citation>
    <scope>NUCLEOTIDE SEQUENCE [LARGE SCALE GENOMIC DNA]</scope>
    <source>
        <strain evidence="4">cv. Shandingzi</strain>
        <tissue evidence="3">Leaves</tissue>
    </source>
</reference>
<keyword evidence="2" id="KW-0812">Transmembrane</keyword>
<name>A0A540MNC4_MALBA</name>
<keyword evidence="2" id="KW-1133">Transmembrane helix</keyword>
<feature type="transmembrane region" description="Helical" evidence="2">
    <location>
        <begin position="73"/>
        <end position="95"/>
    </location>
</feature>
<comment type="caution">
    <text evidence="3">The sequence shown here is derived from an EMBL/GenBank/DDBJ whole genome shotgun (WGS) entry which is preliminary data.</text>
</comment>
<gene>
    <name evidence="3" type="ORF">C1H46_014651</name>
</gene>
<keyword evidence="4" id="KW-1185">Reference proteome</keyword>
<proteinExistence type="predicted"/>
<feature type="region of interest" description="Disordered" evidence="1">
    <location>
        <begin position="157"/>
        <end position="187"/>
    </location>
</feature>
<feature type="region of interest" description="Disordered" evidence="1">
    <location>
        <begin position="1"/>
        <end position="24"/>
    </location>
</feature>
<dbReference type="Proteomes" id="UP000315295">
    <property type="component" value="Unassembled WGS sequence"/>
</dbReference>
<keyword evidence="2" id="KW-0472">Membrane</keyword>
<protein>
    <submittedName>
        <fullName evidence="3">Uncharacterized protein</fullName>
    </submittedName>
</protein>
<evidence type="ECO:0000313" key="3">
    <source>
        <dbReference type="EMBL" id="TQD99722.1"/>
    </source>
</evidence>
<evidence type="ECO:0000256" key="1">
    <source>
        <dbReference type="SAM" id="MobiDB-lite"/>
    </source>
</evidence>
<accession>A0A540MNC4</accession>
<dbReference type="EMBL" id="VIEB01000229">
    <property type="protein sequence ID" value="TQD99722.1"/>
    <property type="molecule type" value="Genomic_DNA"/>
</dbReference>
<evidence type="ECO:0000313" key="4">
    <source>
        <dbReference type="Proteomes" id="UP000315295"/>
    </source>
</evidence>
<organism evidence="3 4">
    <name type="scientific">Malus baccata</name>
    <name type="common">Siberian crab apple</name>
    <name type="synonym">Pyrus baccata</name>
    <dbReference type="NCBI Taxonomy" id="106549"/>
    <lineage>
        <taxon>Eukaryota</taxon>
        <taxon>Viridiplantae</taxon>
        <taxon>Streptophyta</taxon>
        <taxon>Embryophyta</taxon>
        <taxon>Tracheophyta</taxon>
        <taxon>Spermatophyta</taxon>
        <taxon>Magnoliopsida</taxon>
        <taxon>eudicotyledons</taxon>
        <taxon>Gunneridae</taxon>
        <taxon>Pentapetalae</taxon>
        <taxon>rosids</taxon>
        <taxon>fabids</taxon>
        <taxon>Rosales</taxon>
        <taxon>Rosaceae</taxon>
        <taxon>Amygdaloideae</taxon>
        <taxon>Maleae</taxon>
        <taxon>Malus</taxon>
    </lineage>
</organism>
<evidence type="ECO:0000256" key="2">
    <source>
        <dbReference type="SAM" id="Phobius"/>
    </source>
</evidence>
<sequence>METLSNYQSGHEGGGKGRGSHWSRQGRDLISEEVRKGGERGKGRGGELEDSVERVGVYDLRGKRVFKQGSYKCSGLVVTCCLLGLFISMFLSKFWDVWALAFYYLSRCLAPGSGFREGYMDITIFCLAPFIFPDCNTNLYSWLSWFLMSLTASAAAAAAPGGGDSESKLGSSRRRNYRKRSRGCGDNDESHDFGFEDARRLAEEKLIEFIDDDGIWSQGNLPERVLVEILFSTSLQ</sequence>
<dbReference type="AlphaFoldDB" id="A0A540MNC4"/>
<feature type="compositionally biased region" description="Basic residues" evidence="1">
    <location>
        <begin position="171"/>
        <end position="182"/>
    </location>
</feature>